<evidence type="ECO:0000313" key="1">
    <source>
        <dbReference type="EMBL" id="CAE6524549.1"/>
    </source>
</evidence>
<reference evidence="1" key="1">
    <citation type="submission" date="2021-01" db="EMBL/GenBank/DDBJ databases">
        <authorList>
            <person name="Kaushik A."/>
        </authorList>
    </citation>
    <scope>NUCLEOTIDE SEQUENCE</scope>
    <source>
        <strain evidence="1">Type strain: AG8-Rh-89/</strain>
    </source>
</reference>
<accession>A0A8H3DFB2</accession>
<organism evidence="1 2">
    <name type="scientific">Rhizoctonia solani</name>
    <dbReference type="NCBI Taxonomy" id="456999"/>
    <lineage>
        <taxon>Eukaryota</taxon>
        <taxon>Fungi</taxon>
        <taxon>Dikarya</taxon>
        <taxon>Basidiomycota</taxon>
        <taxon>Agaricomycotina</taxon>
        <taxon>Agaricomycetes</taxon>
        <taxon>Cantharellales</taxon>
        <taxon>Ceratobasidiaceae</taxon>
        <taxon>Rhizoctonia</taxon>
    </lineage>
</organism>
<dbReference type="AlphaFoldDB" id="A0A8H3DFB2"/>
<dbReference type="Proteomes" id="UP000663850">
    <property type="component" value="Unassembled WGS sequence"/>
</dbReference>
<feature type="non-terminal residue" evidence="1">
    <location>
        <position position="1"/>
    </location>
</feature>
<name>A0A8H3DFB2_9AGAM</name>
<comment type="caution">
    <text evidence="1">The sequence shown here is derived from an EMBL/GenBank/DDBJ whole genome shotgun (WGS) entry which is preliminary data.</text>
</comment>
<dbReference type="EMBL" id="CAJMWZ010006577">
    <property type="protein sequence ID" value="CAE6524549.1"/>
    <property type="molecule type" value="Genomic_DNA"/>
</dbReference>
<gene>
    <name evidence="1" type="ORF">RDB_LOCUS122586</name>
</gene>
<proteinExistence type="predicted"/>
<sequence length="145" mass="16281">KKHGYNRRRQWIGYPYVQVKLQISTFTLRYISYGLSIYYDDAAYSTGSPSIYACATPPPSLLSLLSATRSPIVLNTRAKGFDPPPLPLCFVQPGDRCCEKPIVLNTRAKGFDPPIRPATSSSLFCPAWKPLVELWVCLRLPCKNL</sequence>
<protein>
    <submittedName>
        <fullName evidence="1">Uncharacterized protein</fullName>
    </submittedName>
</protein>
<evidence type="ECO:0000313" key="2">
    <source>
        <dbReference type="Proteomes" id="UP000663850"/>
    </source>
</evidence>